<sequence length="212" mass="23793">MSLPDSGFDYVAAVYDPLARLVYGRALQQAQLAALTALPTGAPYILIIGGGTGWVLGEALRQRPAAKVLYLEASPQMLRRSQEFLRQHWPTKLAQVEFRLGTEDALRPREQFDAVVTFFLLDLFEPARLRQLIARLQAARRPEAPWLLADFARPATWWHRSLLAAMYAFFGLTTGISARRRPPIELELQRLGLAARPVGSYFGGMVEASVWQ</sequence>
<gene>
    <name evidence="2" type="ORF">HMJ29_12455</name>
</gene>
<dbReference type="InterPro" id="IPR041698">
    <property type="entry name" value="Methyltransf_25"/>
</dbReference>
<dbReference type="SUPFAM" id="SSF53335">
    <property type="entry name" value="S-adenosyl-L-methionine-dependent methyltransferases"/>
    <property type="match status" value="1"/>
</dbReference>
<dbReference type="CDD" id="cd02440">
    <property type="entry name" value="AdoMet_MTases"/>
    <property type="match status" value="1"/>
</dbReference>
<dbReference type="GO" id="GO:0032259">
    <property type="term" value="P:methylation"/>
    <property type="evidence" value="ECO:0007669"/>
    <property type="project" value="UniProtKB-KW"/>
</dbReference>
<protein>
    <submittedName>
        <fullName evidence="2">Class I SAM-dependent methyltransferase</fullName>
    </submittedName>
</protein>
<dbReference type="EMBL" id="CP053538">
    <property type="protein sequence ID" value="QJX47708.1"/>
    <property type="molecule type" value="Genomic_DNA"/>
</dbReference>
<dbReference type="InterPro" id="IPR030373">
    <property type="entry name" value="PABS_CS"/>
</dbReference>
<dbReference type="Pfam" id="PF13649">
    <property type="entry name" value="Methyltransf_25"/>
    <property type="match status" value="1"/>
</dbReference>
<keyword evidence="2" id="KW-0808">Transferase</keyword>
<dbReference type="GO" id="GO:0008168">
    <property type="term" value="F:methyltransferase activity"/>
    <property type="evidence" value="ECO:0007669"/>
    <property type="project" value="UniProtKB-KW"/>
</dbReference>
<reference evidence="2 3" key="1">
    <citation type="submission" date="2020-05" db="EMBL/GenBank/DDBJ databases">
        <title>Complete genome sequence of Hymenobacter sp. TS19 in Coasted Sand Dune.</title>
        <authorList>
            <person name="Lee J.-H."/>
            <person name="Jung J.-H."/>
            <person name="Jeong S."/>
            <person name="Zhao L."/>
            <person name="Kim M.-K."/>
            <person name="Seo H.-S."/>
            <person name="Lim S."/>
        </authorList>
    </citation>
    <scope>NUCLEOTIDE SEQUENCE [LARGE SCALE GENOMIC DNA]</scope>
    <source>
        <strain evidence="2 3">TS19</strain>
    </source>
</reference>
<evidence type="ECO:0000313" key="2">
    <source>
        <dbReference type="EMBL" id="QJX47708.1"/>
    </source>
</evidence>
<dbReference type="RefSeq" id="WP_171591802.1">
    <property type="nucleotide sequence ID" value="NZ_CP053538.1"/>
</dbReference>
<proteinExistence type="predicted"/>
<keyword evidence="3" id="KW-1185">Reference proteome</keyword>
<dbReference type="Proteomes" id="UP000501623">
    <property type="component" value="Chromosome"/>
</dbReference>
<dbReference type="AlphaFoldDB" id="A0A6M6BIJ9"/>
<evidence type="ECO:0000313" key="3">
    <source>
        <dbReference type="Proteomes" id="UP000501623"/>
    </source>
</evidence>
<dbReference type="InterPro" id="IPR029063">
    <property type="entry name" value="SAM-dependent_MTases_sf"/>
</dbReference>
<dbReference type="PROSITE" id="PS01330">
    <property type="entry name" value="PABS_1"/>
    <property type="match status" value="1"/>
</dbReference>
<evidence type="ECO:0000259" key="1">
    <source>
        <dbReference type="Pfam" id="PF13649"/>
    </source>
</evidence>
<organism evidence="2 3">
    <name type="scientific">Hymenobacter taeanensis</name>
    <dbReference type="NCBI Taxonomy" id="2735321"/>
    <lineage>
        <taxon>Bacteria</taxon>
        <taxon>Pseudomonadati</taxon>
        <taxon>Bacteroidota</taxon>
        <taxon>Cytophagia</taxon>
        <taxon>Cytophagales</taxon>
        <taxon>Hymenobacteraceae</taxon>
        <taxon>Hymenobacter</taxon>
    </lineage>
</organism>
<dbReference type="Gene3D" id="3.40.50.150">
    <property type="entry name" value="Vaccinia Virus protein VP39"/>
    <property type="match status" value="1"/>
</dbReference>
<dbReference type="KEGG" id="hts:HMJ29_12455"/>
<keyword evidence="2" id="KW-0489">Methyltransferase</keyword>
<feature type="domain" description="Methyltransferase" evidence="1">
    <location>
        <begin position="45"/>
        <end position="142"/>
    </location>
</feature>
<name>A0A6M6BIJ9_9BACT</name>
<accession>A0A6M6BIJ9</accession>